<dbReference type="InterPro" id="IPR027417">
    <property type="entry name" value="P-loop_NTPase"/>
</dbReference>
<dbReference type="InterPro" id="IPR020568">
    <property type="entry name" value="Ribosomal_Su5_D2-typ_SF"/>
</dbReference>
<feature type="binding site" evidence="18">
    <location>
        <begin position="632"/>
        <end position="639"/>
    </location>
    <ligand>
        <name>GTP</name>
        <dbReference type="ChEBI" id="CHEBI:37565"/>
    </ligand>
</feature>
<dbReference type="SUPFAM" id="SSF50447">
    <property type="entry name" value="Translation proteins"/>
    <property type="match status" value="1"/>
</dbReference>
<feature type="binding site" evidence="18">
    <location>
        <begin position="707"/>
        <end position="711"/>
    </location>
    <ligand>
        <name>GTP</name>
        <dbReference type="ChEBI" id="CHEBI:37565"/>
    </ligand>
</feature>
<dbReference type="PANTHER" id="PTHR43636">
    <property type="entry name" value="ELONGATION FACTOR G, MITOCHONDRIAL"/>
    <property type="match status" value="1"/>
</dbReference>
<dbReference type="Gene3D" id="3.30.70.240">
    <property type="match status" value="1"/>
</dbReference>
<proteinExistence type="inferred from homology"/>
<comment type="function">
    <text evidence="18">Mitochondrial GTPase that catalyzes the GTP-dependent ribosomal translocation step during translation elongation. During this step, the ribosome changes from the pre-translocational (PRE) to the post-translocational (POST) state as the newly formed A-site-bound peptidyl-tRNA and P-site-bound deacylated tRNA move to the P and E sites, respectively. Catalyzes the coordinated movement of the two tRNA molecules, the mRNA and conformational changes in the ribosome.</text>
</comment>
<dbReference type="SMART" id="SM00889">
    <property type="entry name" value="EFG_IV"/>
    <property type="match status" value="1"/>
</dbReference>
<dbReference type="InterPro" id="IPR047872">
    <property type="entry name" value="EFG_IV"/>
</dbReference>
<evidence type="ECO:0000256" key="8">
    <source>
        <dbReference type="ARBA" id="ARBA00022679"/>
    </source>
</evidence>
<dbReference type="InterPro" id="IPR004540">
    <property type="entry name" value="Transl_elong_EFG/EF2"/>
</dbReference>
<dbReference type="FunFam" id="3.40.50.300:FF:000558">
    <property type="entry name" value="Elongation factor G, mitochondrial"/>
    <property type="match status" value="1"/>
</dbReference>
<feature type="compositionally biased region" description="Acidic residues" evidence="19">
    <location>
        <begin position="16"/>
        <end position="30"/>
    </location>
</feature>
<dbReference type="CDD" id="cd01886">
    <property type="entry name" value="EF-G"/>
    <property type="match status" value="1"/>
</dbReference>
<dbReference type="FunFam" id="3.40.630.30:FF:000056">
    <property type="entry name" value="Glycylpeptide N-tetradecanoyltransferase"/>
    <property type="match status" value="1"/>
</dbReference>
<dbReference type="CDD" id="cd16262">
    <property type="entry name" value="EFG_III"/>
    <property type="match status" value="1"/>
</dbReference>
<evidence type="ECO:0000256" key="6">
    <source>
        <dbReference type="ARBA" id="ARBA00011245"/>
    </source>
</evidence>
<gene>
    <name evidence="18" type="primary">MEF1</name>
    <name evidence="21" type="ORF">EG327_000161</name>
</gene>
<feature type="region of interest" description="Disordered" evidence="19">
    <location>
        <begin position="1"/>
        <end position="69"/>
    </location>
</feature>
<evidence type="ECO:0000256" key="11">
    <source>
        <dbReference type="ARBA" id="ARBA00022917"/>
    </source>
</evidence>
<evidence type="ECO:0000256" key="4">
    <source>
        <dbReference type="ARBA" id="ARBA00005870"/>
    </source>
</evidence>
<feature type="compositionally biased region" description="Basic residues" evidence="19">
    <location>
        <begin position="39"/>
        <end position="51"/>
    </location>
</feature>
<evidence type="ECO:0000256" key="7">
    <source>
        <dbReference type="ARBA" id="ARBA00022490"/>
    </source>
</evidence>
<dbReference type="InterPro" id="IPR009000">
    <property type="entry name" value="Transl_B-barrel_sf"/>
</dbReference>
<dbReference type="Pfam" id="PF02799">
    <property type="entry name" value="NMT_C"/>
    <property type="match status" value="1"/>
</dbReference>
<dbReference type="Pfam" id="PF03144">
    <property type="entry name" value="GTP_EFTU_D2"/>
    <property type="match status" value="1"/>
</dbReference>
<dbReference type="EMBL" id="WNWR01000100">
    <property type="protein sequence ID" value="KAE9991320.1"/>
    <property type="molecule type" value="Genomic_DNA"/>
</dbReference>
<evidence type="ECO:0000256" key="10">
    <source>
        <dbReference type="ARBA" id="ARBA00022768"/>
    </source>
</evidence>
<name>A0A8H3VNR8_VENIN</name>
<dbReference type="Gene3D" id="2.40.30.10">
    <property type="entry name" value="Translation factors"/>
    <property type="match status" value="1"/>
</dbReference>
<evidence type="ECO:0000256" key="12">
    <source>
        <dbReference type="ARBA" id="ARBA00022946"/>
    </source>
</evidence>
<dbReference type="InterPro" id="IPR000795">
    <property type="entry name" value="T_Tr_GTP-bd_dom"/>
</dbReference>
<dbReference type="InterPro" id="IPR005517">
    <property type="entry name" value="Transl_elong_EFG/EF2_IV"/>
</dbReference>
<dbReference type="InterPro" id="IPR016181">
    <property type="entry name" value="Acyl_CoA_acyltransferase"/>
</dbReference>
<dbReference type="Gene3D" id="3.30.230.10">
    <property type="match status" value="1"/>
</dbReference>
<comment type="subcellular location">
    <subcellularLocation>
        <location evidence="3">Cytoplasm</location>
    </subcellularLocation>
    <subcellularLocation>
        <location evidence="2 18">Mitochondrion</location>
    </subcellularLocation>
</comment>
<comment type="catalytic activity">
    <reaction evidence="17">
        <text>N-terminal glycyl-[protein] + tetradecanoyl-CoA = N-tetradecanoylglycyl-[protein] + CoA + H(+)</text>
        <dbReference type="Rhea" id="RHEA:15521"/>
        <dbReference type="Rhea" id="RHEA-COMP:12666"/>
        <dbReference type="Rhea" id="RHEA-COMP:12667"/>
        <dbReference type="ChEBI" id="CHEBI:15378"/>
        <dbReference type="ChEBI" id="CHEBI:57287"/>
        <dbReference type="ChEBI" id="CHEBI:57385"/>
        <dbReference type="ChEBI" id="CHEBI:64723"/>
        <dbReference type="ChEBI" id="CHEBI:133050"/>
        <dbReference type="EC" id="2.3.1.97"/>
    </reaction>
</comment>
<keyword evidence="7" id="KW-0963">Cytoplasm</keyword>
<dbReference type="UniPathway" id="UPA00345"/>
<dbReference type="PRINTS" id="PR00315">
    <property type="entry name" value="ELONGATNFCT"/>
</dbReference>
<dbReference type="SUPFAM" id="SSF52540">
    <property type="entry name" value="P-loop containing nucleoside triphosphate hydrolases"/>
    <property type="match status" value="1"/>
</dbReference>
<comment type="pathway">
    <text evidence="18">Protein biosynthesis; polypeptide chain elongation.</text>
</comment>
<dbReference type="InterPro" id="IPR022676">
    <property type="entry name" value="NMT_N"/>
</dbReference>
<dbReference type="InterPro" id="IPR004161">
    <property type="entry name" value="EFTu-like_2"/>
</dbReference>
<organism evidence="21 22">
    <name type="scientific">Venturia inaequalis</name>
    <name type="common">Apple scab fungus</name>
    <dbReference type="NCBI Taxonomy" id="5025"/>
    <lineage>
        <taxon>Eukaryota</taxon>
        <taxon>Fungi</taxon>
        <taxon>Dikarya</taxon>
        <taxon>Ascomycota</taxon>
        <taxon>Pezizomycotina</taxon>
        <taxon>Dothideomycetes</taxon>
        <taxon>Pleosporomycetidae</taxon>
        <taxon>Venturiales</taxon>
        <taxon>Venturiaceae</taxon>
        <taxon>Venturia</taxon>
    </lineage>
</organism>
<comment type="caution">
    <text evidence="21">The sequence shown here is derived from an EMBL/GenBank/DDBJ whole genome shotgun (WGS) entry which is preliminary data.</text>
</comment>
<dbReference type="FunFam" id="3.30.70.240:FF:000015">
    <property type="entry name" value="Elongation factor G, mitochondrial"/>
    <property type="match status" value="1"/>
</dbReference>
<evidence type="ECO:0000256" key="15">
    <source>
        <dbReference type="ARBA" id="ARBA00023315"/>
    </source>
</evidence>
<dbReference type="GO" id="GO:0005739">
    <property type="term" value="C:mitochondrion"/>
    <property type="evidence" value="ECO:0007669"/>
    <property type="project" value="UniProtKB-SubCell"/>
</dbReference>
<keyword evidence="11 18" id="KW-0648">Protein biosynthesis</keyword>
<dbReference type="CDD" id="cd04097">
    <property type="entry name" value="mtEFG1_C"/>
    <property type="match status" value="1"/>
</dbReference>
<accession>A0A8H3VNR8</accession>
<keyword evidence="10 18" id="KW-0251">Elongation factor</keyword>
<dbReference type="SUPFAM" id="SSF54211">
    <property type="entry name" value="Ribosomal protein S5 domain 2-like"/>
    <property type="match status" value="1"/>
</dbReference>
<feature type="compositionally biased region" description="Basic and acidic residues" evidence="19">
    <location>
        <begin position="1"/>
        <end position="10"/>
    </location>
</feature>
<comment type="function">
    <text evidence="16">Catalyzes the GTP-dependent ribosomal translocation step during translation elongation. During this step, the ribosome changes from the pre-translocational (PRE) to the post-translocational (POST) state as the newly formed A-site-bound peptidyl-tRNA and P-site-bound deacylated tRNA move to the P and E sites, respectively. Catalyzes the coordinated movement of the two tRNA molecules, the mRNA and conformational changes in the ribosome.</text>
</comment>
<dbReference type="InterPro" id="IPR035647">
    <property type="entry name" value="EFG_III/V"/>
</dbReference>
<keyword evidence="9 18" id="KW-0547">Nucleotide-binding</keyword>
<sequence>MTEESKEIDPKLTAAEDAESDDEEVEEVGEPVEGQTETKKKKKRKPKKKKLKDALTSGPSLAASETDPTKAVLTDAQFQQLLAMNPSLKNEVVDMDPAKVKELMQNMDLTTALSGMSLDGTNKTDMASFKFWKTQPVTSFEDARKKNIQDGPIKQIDIERVPKEPEALDPAFEWVTMDLEDPKELEEVYKLLSKHYVEDKEAMFRFHYTASFFNWALKAPGWKKDWHVGIRGKQEPRKLVAFISGIPVDLRVRKNTFKSSEVNFLCIHKQLRAKRLTPILIKEITRRCYLAGTYQAIYTAGVMLPTPVTTCRYFHRALEWTKLYELKFSPLPAASTPARQVAKYKLPDKTATPGLREMEAKDVTAVTKLLNRYLGRFDMQQHFSEEEVKHWMLHDENICPERVVYAYVVEDPSSHKVTDFFSFYSLASTAIASTKYQFVNAAYMYYYASDAAFDSDKAKLGIRLNLLIKDALILAKKAKFDVLNALTLLDNPLFLEKQLFGAGDGSLHYYLYNYRAAPIAGGIDEKNKVSDKHMGAQATVLRSVRNNSSLQCRTPLNSARCLSTTTLRPVHNTRLSALTQWQSRRHQSGAAAAVLEKAAEDPMALAQETIIANLDPKEADRLSKVRNIGIAAHIDSGKTTATERVLFYTGRINSIHEVRGKDSVGAKMDSMDLEREKGITIQSAATFCEWIKKSEGKEESYHINLIDTPGHIDFTIEVERALRVLDGAVMILCAVSGVQSQTITVDRQMRRYNIPRLSFINKMDRMGANPFKAIDQINHKLRIPAAAIQVPIGREDGFLGVVDLVRMKAIYFEGPKGINVVETDEIPADVLPIATERRSKLIEVLADVDDEMAEMFLDEVEPTQEQIKAAIRRATISLKFTPVLMGSALADKAVQPMLDAVCDYLPNPAEVENLALDRRRAEAPVKLVSYNSLPFVGLAFKLEEGNFGQLTYIRVYQGSIKKGMNIFNARNDKKIRIPRIVRMHSNEMEEVSEIGAGEICAVFGVDCASGDTFTDGTLGYSMTSMFVPDPVISLSIKPKNSRDGNNFSKAMNRFQREDPTFRVHVDQESQQTIISGMGELHLDIYVERIRREYNVECETGQPQVAYRETITKHVAFDHLLKKQTGGSGDYARVCGWLEPTGDLSSNVYESQVTGGHISEKFLFACEKGFHASCDKGPLVGHRVLGTNMVINDGATHMTDSSEMAFKIATQQAFRKAFAMGEPQVLEPLMKTTITAPNEFQGNIVGLLNKRNAVINETDIQAEDFTLYADCSLNSMFGFSSLLRAATQGKGEFSMEFSHYNPAPPQLQRELVAKYEKYQADRNKK</sequence>
<dbReference type="CDD" id="cd04091">
    <property type="entry name" value="mtEFG1_II_like"/>
    <property type="match status" value="1"/>
</dbReference>
<evidence type="ECO:0000313" key="21">
    <source>
        <dbReference type="EMBL" id="KAE9991320.1"/>
    </source>
</evidence>
<dbReference type="FunFam" id="3.30.70.870:FF:000001">
    <property type="entry name" value="Elongation factor G"/>
    <property type="match status" value="1"/>
</dbReference>
<evidence type="ECO:0000256" key="14">
    <source>
        <dbReference type="ARBA" id="ARBA00023134"/>
    </source>
</evidence>
<evidence type="ECO:0000256" key="13">
    <source>
        <dbReference type="ARBA" id="ARBA00023128"/>
    </source>
</evidence>
<evidence type="ECO:0000256" key="1">
    <source>
        <dbReference type="ARBA" id="ARBA00003900"/>
    </source>
</evidence>
<dbReference type="PANTHER" id="PTHR43636:SF2">
    <property type="entry name" value="ELONGATION FACTOR G, MITOCHONDRIAL"/>
    <property type="match status" value="1"/>
</dbReference>
<dbReference type="GO" id="GO:0003746">
    <property type="term" value="F:translation elongation factor activity"/>
    <property type="evidence" value="ECO:0007669"/>
    <property type="project" value="UniProtKB-UniRule"/>
</dbReference>
<dbReference type="CDD" id="cd01434">
    <property type="entry name" value="EFG_mtEFG1_IV"/>
    <property type="match status" value="1"/>
</dbReference>
<dbReference type="InterPro" id="IPR022678">
    <property type="entry name" value="NMT_CS"/>
</dbReference>
<keyword evidence="14 18" id="KW-0342">GTP-binding</keyword>
<dbReference type="Gene3D" id="3.40.50.300">
    <property type="entry name" value="P-loop containing nucleotide triphosphate hydrolases"/>
    <property type="match status" value="1"/>
</dbReference>
<dbReference type="HAMAP" id="MF_00054_B">
    <property type="entry name" value="EF_G_EF_2_B"/>
    <property type="match status" value="1"/>
</dbReference>
<dbReference type="InterPro" id="IPR005225">
    <property type="entry name" value="Small_GTP-bd"/>
</dbReference>
<dbReference type="PROSITE" id="PS00301">
    <property type="entry name" value="G_TR_1"/>
    <property type="match status" value="1"/>
</dbReference>
<dbReference type="NCBIfam" id="TIGR00231">
    <property type="entry name" value="small_GTP"/>
    <property type="match status" value="1"/>
</dbReference>
<comment type="similarity">
    <text evidence="4">Belongs to the TRAFAC class translation factor GTPase superfamily. Classic translation factor GTPase family. EF-G/EF-2 subfamily.</text>
</comment>
<keyword evidence="8" id="KW-0808">Transferase</keyword>
<dbReference type="Gene3D" id="3.40.630.30">
    <property type="match status" value="2"/>
</dbReference>
<evidence type="ECO:0000313" key="22">
    <source>
        <dbReference type="Proteomes" id="UP000490939"/>
    </source>
</evidence>
<evidence type="ECO:0000256" key="19">
    <source>
        <dbReference type="SAM" id="MobiDB-lite"/>
    </source>
</evidence>
<dbReference type="FunFam" id="2.40.30.10:FF:000022">
    <property type="entry name" value="Elongation factor G, mitochondrial"/>
    <property type="match status" value="1"/>
</dbReference>
<comment type="similarity">
    <text evidence="5">Belongs to the NMT family.</text>
</comment>
<keyword evidence="22" id="KW-1185">Reference proteome</keyword>
<dbReference type="Gene3D" id="3.30.70.870">
    <property type="entry name" value="Elongation Factor G (Translational Gtpase), domain 3"/>
    <property type="match status" value="1"/>
</dbReference>
<dbReference type="InterPro" id="IPR000640">
    <property type="entry name" value="EFG_V-like"/>
</dbReference>
<evidence type="ECO:0000256" key="17">
    <source>
        <dbReference type="ARBA" id="ARBA00048276"/>
    </source>
</evidence>
<dbReference type="InterPro" id="IPR022677">
    <property type="entry name" value="NMT_C"/>
</dbReference>
<evidence type="ECO:0000256" key="9">
    <source>
        <dbReference type="ARBA" id="ARBA00022741"/>
    </source>
</evidence>
<dbReference type="InterPro" id="IPR035649">
    <property type="entry name" value="EFG_V"/>
</dbReference>
<dbReference type="Pfam" id="PF00679">
    <property type="entry name" value="EFG_C"/>
    <property type="match status" value="1"/>
</dbReference>
<dbReference type="GO" id="GO:0003924">
    <property type="term" value="F:GTPase activity"/>
    <property type="evidence" value="ECO:0007669"/>
    <property type="project" value="UniProtKB-UniRule"/>
</dbReference>
<dbReference type="InterPro" id="IPR009022">
    <property type="entry name" value="EFG_III"/>
</dbReference>
<comment type="function">
    <text evidence="1">Adds a myristoyl group to the N-terminal glycine residue of certain cellular proteins.</text>
</comment>
<keyword evidence="15" id="KW-0012">Acyltransferase</keyword>
<dbReference type="FunFam" id="3.40.630.30:FF:000042">
    <property type="entry name" value="Glycylpeptide N-tetradecanoyltransferase"/>
    <property type="match status" value="1"/>
</dbReference>
<dbReference type="Pfam" id="PF14492">
    <property type="entry name" value="EFG_III"/>
    <property type="match status" value="1"/>
</dbReference>
<dbReference type="InterPro" id="IPR041095">
    <property type="entry name" value="EFG_II"/>
</dbReference>
<dbReference type="Pfam" id="PF01233">
    <property type="entry name" value="NMT"/>
    <property type="match status" value="1"/>
</dbReference>
<evidence type="ECO:0000256" key="16">
    <source>
        <dbReference type="ARBA" id="ARBA00024731"/>
    </source>
</evidence>
<evidence type="ECO:0000256" key="3">
    <source>
        <dbReference type="ARBA" id="ARBA00004496"/>
    </source>
</evidence>
<evidence type="ECO:0000256" key="18">
    <source>
        <dbReference type="HAMAP-Rule" id="MF_03061"/>
    </source>
</evidence>
<dbReference type="SUPFAM" id="SSF54980">
    <property type="entry name" value="EF-G C-terminal domain-like"/>
    <property type="match status" value="2"/>
</dbReference>
<feature type="binding site" evidence="18">
    <location>
        <begin position="761"/>
        <end position="764"/>
    </location>
    <ligand>
        <name>GTP</name>
        <dbReference type="ChEBI" id="CHEBI:37565"/>
    </ligand>
</feature>
<dbReference type="Pfam" id="PF03764">
    <property type="entry name" value="EFG_IV"/>
    <property type="match status" value="1"/>
</dbReference>
<dbReference type="SUPFAM" id="SSF55729">
    <property type="entry name" value="Acyl-CoA N-acyltransferases (Nat)"/>
    <property type="match status" value="2"/>
</dbReference>
<evidence type="ECO:0000256" key="5">
    <source>
        <dbReference type="ARBA" id="ARBA00009469"/>
    </source>
</evidence>
<comment type="subunit">
    <text evidence="6">Monomer.</text>
</comment>
<dbReference type="PROSITE" id="PS51722">
    <property type="entry name" value="G_TR_2"/>
    <property type="match status" value="1"/>
</dbReference>
<dbReference type="GO" id="GO:0070125">
    <property type="term" value="P:mitochondrial translational elongation"/>
    <property type="evidence" value="ECO:0007669"/>
    <property type="project" value="UniProtKB-UniRule"/>
</dbReference>
<dbReference type="PROSITE" id="PS00975">
    <property type="entry name" value="NMT_1"/>
    <property type="match status" value="1"/>
</dbReference>
<feature type="domain" description="Tr-type G" evidence="20">
    <location>
        <begin position="623"/>
        <end position="909"/>
    </location>
</feature>
<dbReference type="Proteomes" id="UP000490939">
    <property type="component" value="Unassembled WGS sequence"/>
</dbReference>
<evidence type="ECO:0000259" key="20">
    <source>
        <dbReference type="PROSITE" id="PS51722"/>
    </source>
</evidence>
<protein>
    <recommendedName>
        <fullName evidence="18">Elongation factor G, mitochondrial</fullName>
        <shortName evidence="18">EF-Gmt</shortName>
    </recommendedName>
    <alternativeName>
        <fullName evidence="18">Elongation factor G 1, mitochondrial</fullName>
        <shortName evidence="18">mEF-G 1</shortName>
    </alternativeName>
    <alternativeName>
        <fullName evidence="18">Elongation factor G1</fullName>
    </alternativeName>
</protein>
<dbReference type="InterPro" id="IPR014721">
    <property type="entry name" value="Ribsml_uS5_D2-typ_fold_subgr"/>
</dbReference>
<dbReference type="GO" id="GO:0004379">
    <property type="term" value="F:glycylpeptide N-tetradecanoyltransferase activity"/>
    <property type="evidence" value="ECO:0007669"/>
    <property type="project" value="UniProtKB-EC"/>
</dbReference>
<keyword evidence="13 18" id="KW-0496">Mitochondrion</keyword>
<dbReference type="SMART" id="SM00838">
    <property type="entry name" value="EFG_C"/>
    <property type="match status" value="1"/>
</dbReference>
<comment type="similarity">
    <text evidence="18">Belongs to the GTP-binding elongation factor family. EF-G/EF-2 subfamily.</text>
</comment>
<dbReference type="GO" id="GO:0005525">
    <property type="term" value="F:GTP binding"/>
    <property type="evidence" value="ECO:0007669"/>
    <property type="project" value="UniProtKB-UniRule"/>
</dbReference>
<reference evidence="21 22" key="1">
    <citation type="submission" date="2019-07" db="EMBL/GenBank/DDBJ databases">
        <title>Venturia inaequalis Genome Resource.</title>
        <authorList>
            <person name="Lichtner F.J."/>
        </authorList>
    </citation>
    <scope>NUCLEOTIDE SEQUENCE [LARGE SCALE GENOMIC DNA]</scope>
    <source>
        <strain evidence="21 22">DMI_063113</strain>
    </source>
</reference>
<dbReference type="Pfam" id="PF00009">
    <property type="entry name" value="GTP_EFTU"/>
    <property type="match status" value="1"/>
</dbReference>
<dbReference type="NCBIfam" id="TIGR00484">
    <property type="entry name" value="EF-G"/>
    <property type="match status" value="1"/>
</dbReference>
<keyword evidence="12" id="KW-0809">Transit peptide</keyword>
<evidence type="ECO:0000256" key="2">
    <source>
        <dbReference type="ARBA" id="ARBA00004173"/>
    </source>
</evidence>
<dbReference type="InterPro" id="IPR031157">
    <property type="entry name" value="G_TR_CS"/>
</dbReference>